<feature type="compositionally biased region" description="Low complexity" evidence="1">
    <location>
        <begin position="30"/>
        <end position="40"/>
    </location>
</feature>
<dbReference type="Proteomes" id="UP000053989">
    <property type="component" value="Unassembled WGS sequence"/>
</dbReference>
<name>A0A0C3DS24_9AGAM</name>
<keyword evidence="3" id="KW-1185">Reference proteome</keyword>
<dbReference type="OrthoDB" id="2686841at2759"/>
<proteinExistence type="predicted"/>
<feature type="region of interest" description="Disordered" evidence="1">
    <location>
        <begin position="645"/>
        <end position="667"/>
    </location>
</feature>
<dbReference type="HOGENOM" id="CLU_021329_0_0_1"/>
<reference evidence="2 3" key="1">
    <citation type="submission" date="2014-04" db="EMBL/GenBank/DDBJ databases">
        <authorList>
            <consortium name="DOE Joint Genome Institute"/>
            <person name="Kuo A."/>
            <person name="Kohler A."/>
            <person name="Nagy L.G."/>
            <person name="Floudas D."/>
            <person name="Copeland A."/>
            <person name="Barry K.W."/>
            <person name="Cichocki N."/>
            <person name="Veneault-Fourrey C."/>
            <person name="LaButti K."/>
            <person name="Lindquist E.A."/>
            <person name="Lipzen A."/>
            <person name="Lundell T."/>
            <person name="Morin E."/>
            <person name="Murat C."/>
            <person name="Sun H."/>
            <person name="Tunlid A."/>
            <person name="Henrissat B."/>
            <person name="Grigoriev I.V."/>
            <person name="Hibbett D.S."/>
            <person name="Martin F."/>
            <person name="Nordberg H.P."/>
            <person name="Cantor M.N."/>
            <person name="Hua S.X."/>
        </authorList>
    </citation>
    <scope>NUCLEOTIDE SEQUENCE [LARGE SCALE GENOMIC DNA]</scope>
    <source>
        <strain evidence="2 3">Foug A</strain>
    </source>
</reference>
<feature type="compositionally biased region" description="Polar residues" evidence="1">
    <location>
        <begin position="107"/>
        <end position="116"/>
    </location>
</feature>
<dbReference type="InParanoid" id="A0A0C3DS24"/>
<protein>
    <submittedName>
        <fullName evidence="2">Uncharacterized protein</fullName>
    </submittedName>
</protein>
<feature type="region of interest" description="Disordered" evidence="1">
    <location>
        <begin position="107"/>
        <end position="127"/>
    </location>
</feature>
<dbReference type="AlphaFoldDB" id="A0A0C3DS24"/>
<evidence type="ECO:0000256" key="1">
    <source>
        <dbReference type="SAM" id="MobiDB-lite"/>
    </source>
</evidence>
<evidence type="ECO:0000313" key="2">
    <source>
        <dbReference type="EMBL" id="KIM58989.1"/>
    </source>
</evidence>
<reference evidence="3" key="2">
    <citation type="submission" date="2015-01" db="EMBL/GenBank/DDBJ databases">
        <title>Evolutionary Origins and Diversification of the Mycorrhizal Mutualists.</title>
        <authorList>
            <consortium name="DOE Joint Genome Institute"/>
            <consortium name="Mycorrhizal Genomics Consortium"/>
            <person name="Kohler A."/>
            <person name="Kuo A."/>
            <person name="Nagy L.G."/>
            <person name="Floudas D."/>
            <person name="Copeland A."/>
            <person name="Barry K.W."/>
            <person name="Cichocki N."/>
            <person name="Veneault-Fourrey C."/>
            <person name="LaButti K."/>
            <person name="Lindquist E.A."/>
            <person name="Lipzen A."/>
            <person name="Lundell T."/>
            <person name="Morin E."/>
            <person name="Murat C."/>
            <person name="Riley R."/>
            <person name="Ohm R."/>
            <person name="Sun H."/>
            <person name="Tunlid A."/>
            <person name="Henrissat B."/>
            <person name="Grigoriev I.V."/>
            <person name="Hibbett D.S."/>
            <person name="Martin F."/>
        </authorList>
    </citation>
    <scope>NUCLEOTIDE SEQUENCE [LARGE SCALE GENOMIC DNA]</scope>
    <source>
        <strain evidence="3">Foug A</strain>
    </source>
</reference>
<feature type="compositionally biased region" description="Polar residues" evidence="1">
    <location>
        <begin position="656"/>
        <end position="667"/>
    </location>
</feature>
<accession>A0A0C3DS24</accession>
<sequence>MVKTREKNKGTHPGQVVAPKPQKSKEEVASEQAAKAAASKQKADERLSRITGLASLEQRMMDECQQAMTHAARPPLSKARKIACTYSVHNLQSMQDSQSLLPVNQTEMAASTNCSGHAQKKATPKPKLRDEVQSVVREEGLSMTQGGQGKRKATCDLDKDLPVPRLNKRAKPHKPFGLGPHHLFKVGFVGQPISKPQSHCVASDSVNMPINDYGGFHEEDESVEQDFAFQQERTTLNSKMLLQVTYGSNHKSDTKPIIPRTSSKSNAKLPAEITPQFLEVFIPTLLAYCGTVPNPWYLPHPLQDIITNLWPAVFPQIPYNEQLYGSGTSAHQRIYDWHSTFVLTADRVTATWFDSDEFSGDESHAVWANWATDESLGFPFIFKYLKLNDRGVGAFRAPLVLQTLVCHYAKTANAVSCPQVNTYLHGALTLATTAVERTISMWAKFALTASGAPAAPHAQSIEMLKSTTWEEIEDGALEFAKFGRRFKTVPSGAKDVCAYIMDCDSDDNSISSSINGHHENKQECAASLVVERNWELWNCDEDMPSPPSALTAPQILDSHTASPQPTQLQSLVSADTAAFQPRFQTTVGVMDTCQQLPHLTLACSQENTLPFVPETSAISLPPLTADQFSVHCSPAPALASENMSRPDHRQVHQHSVPDQGSSNHTNMWQDPYMMPSGLRFGNKFLTGPLRTIDADNDLDY</sequence>
<feature type="region of interest" description="Disordered" evidence="1">
    <location>
        <begin position="1"/>
        <end position="46"/>
    </location>
</feature>
<dbReference type="EMBL" id="KN822079">
    <property type="protein sequence ID" value="KIM58989.1"/>
    <property type="molecule type" value="Genomic_DNA"/>
</dbReference>
<gene>
    <name evidence="2" type="ORF">SCLCIDRAFT_27693</name>
</gene>
<evidence type="ECO:0000313" key="3">
    <source>
        <dbReference type="Proteomes" id="UP000053989"/>
    </source>
</evidence>
<organism evidence="2 3">
    <name type="scientific">Scleroderma citrinum Foug A</name>
    <dbReference type="NCBI Taxonomy" id="1036808"/>
    <lineage>
        <taxon>Eukaryota</taxon>
        <taxon>Fungi</taxon>
        <taxon>Dikarya</taxon>
        <taxon>Basidiomycota</taxon>
        <taxon>Agaricomycotina</taxon>
        <taxon>Agaricomycetes</taxon>
        <taxon>Agaricomycetidae</taxon>
        <taxon>Boletales</taxon>
        <taxon>Sclerodermatineae</taxon>
        <taxon>Sclerodermataceae</taxon>
        <taxon>Scleroderma</taxon>
    </lineage>
</organism>